<dbReference type="Gene3D" id="2.60.40.10">
    <property type="entry name" value="Immunoglobulins"/>
    <property type="match status" value="3"/>
</dbReference>
<organism evidence="5 6">
    <name type="scientific">Intestinimonas massiliensis</name>
    <name type="common">ex Afouda et al. 2020</name>
    <dbReference type="NCBI Taxonomy" id="1673721"/>
    <lineage>
        <taxon>Bacteria</taxon>
        <taxon>Bacillati</taxon>
        <taxon>Bacillota</taxon>
        <taxon>Clostridia</taxon>
        <taxon>Eubacteriales</taxon>
        <taxon>Intestinimonas</taxon>
    </lineage>
</organism>
<protein>
    <recommendedName>
        <fullName evidence="4">SpaA-like prealbumin fold domain-containing protein</fullName>
    </recommendedName>
</protein>
<dbReference type="PANTHER" id="PTHR36108:SF13">
    <property type="entry name" value="COLOSSIN-B-RELATED"/>
    <property type="match status" value="1"/>
</dbReference>
<feature type="domain" description="SpaA-like prealbumin fold" evidence="4">
    <location>
        <begin position="267"/>
        <end position="353"/>
    </location>
</feature>
<feature type="non-terminal residue" evidence="5">
    <location>
        <position position="613"/>
    </location>
</feature>
<keyword evidence="6" id="KW-1185">Reference proteome</keyword>
<dbReference type="Pfam" id="PF17802">
    <property type="entry name" value="SpaA"/>
    <property type="match status" value="2"/>
</dbReference>
<comment type="similarity">
    <text evidence="1">Belongs to the serine-aspartate repeat-containing protein (SDr) family.</text>
</comment>
<dbReference type="Proteomes" id="UP001200313">
    <property type="component" value="Unassembled WGS sequence"/>
</dbReference>
<sequence length="613" mass="66419">MQTTSFTKRIMTLFLVFVMVLGLLPVSQLVVPANAADARSGPDDVVTINGGETEFFDSYTSPILGKVIPRNLVFEANGQLTGGFCGDHSKEYSSRVKYINPTPISETKYAFCMPVIAQYAWNWFYSMELDERYPGTSAAYKAQIAKEERGSENNYWPPASRALGGSVPQAAVWLAGAGKISNLTDPANQRMLAEERNRTATLSINKGIPTSSVEEVMSWIQGAVDNYEKGVYGDWDVYVYEPDTNKSYYQPMVIIMPNDIVQNYNGWLKIKKTDMSGKNLSGATFGVFENSGCTGEPSLSFQTEDAEWTYVNVSELMDAGTKTFHLKETSAPPGYVSNGKGYSVTVSATNNATKETAAAVNGGAAIKNGEGSGTPSGVVNKVDQNGNGIGPATFHFKKLTPNAVDMDIACDETGSLELQWTDPSGENYIEPGEYTVTEKIPPPGYEKDNNAQNLRLWIEEDDEGVPVAKSSGPITFVNEPKHSIVIQKVDKSGNGLPGAVFDIYLNGAKIDSATTGPDGTFTFAGTDGNGLEPGTYDFVEVQAPNGYLLPYWKCQSITIRQGQTDVLVHTLTFVNHDYPEIVIQKVSAGTEQPLAGAVFEVKIDETPIGTFGP</sequence>
<dbReference type="EMBL" id="JAKNJB010000075">
    <property type="protein sequence ID" value="MCG4529248.1"/>
    <property type="molecule type" value="Genomic_DNA"/>
</dbReference>
<evidence type="ECO:0000313" key="5">
    <source>
        <dbReference type="EMBL" id="MCG4529248.1"/>
    </source>
</evidence>
<dbReference type="InterPro" id="IPR013783">
    <property type="entry name" value="Ig-like_fold"/>
</dbReference>
<keyword evidence="2" id="KW-0964">Secreted</keyword>
<accession>A0ABS9MEL3</accession>
<name>A0ABS9MEL3_9FIRM</name>
<dbReference type="SUPFAM" id="SSF49478">
    <property type="entry name" value="Cna protein B-type domain"/>
    <property type="match status" value="1"/>
</dbReference>
<keyword evidence="3" id="KW-0732">Signal</keyword>
<dbReference type="PANTHER" id="PTHR36108">
    <property type="entry name" value="COLOSSIN-B-RELATED"/>
    <property type="match status" value="1"/>
</dbReference>
<evidence type="ECO:0000256" key="2">
    <source>
        <dbReference type="ARBA" id="ARBA00022525"/>
    </source>
</evidence>
<feature type="domain" description="SpaA-like prealbumin fold" evidence="4">
    <location>
        <begin position="483"/>
        <end position="562"/>
    </location>
</feature>
<evidence type="ECO:0000259" key="4">
    <source>
        <dbReference type="Pfam" id="PF17802"/>
    </source>
</evidence>
<evidence type="ECO:0000256" key="1">
    <source>
        <dbReference type="ARBA" id="ARBA00007257"/>
    </source>
</evidence>
<gene>
    <name evidence="5" type="ORF">L0P79_19695</name>
</gene>
<comment type="caution">
    <text evidence="5">The sequence shown here is derived from an EMBL/GenBank/DDBJ whole genome shotgun (WGS) entry which is preliminary data.</text>
</comment>
<dbReference type="InterPro" id="IPR041033">
    <property type="entry name" value="SpaA_PFL_dom_1"/>
</dbReference>
<dbReference type="RefSeq" id="WP_238075487.1">
    <property type="nucleotide sequence ID" value="NZ_JAKNJB010000075.1"/>
</dbReference>
<evidence type="ECO:0000256" key="3">
    <source>
        <dbReference type="ARBA" id="ARBA00022729"/>
    </source>
</evidence>
<evidence type="ECO:0000313" key="6">
    <source>
        <dbReference type="Proteomes" id="UP001200313"/>
    </source>
</evidence>
<proteinExistence type="inferred from homology"/>
<reference evidence="5 6" key="1">
    <citation type="submission" date="2022-01" db="EMBL/GenBank/DDBJ databases">
        <title>Collection of gut derived symbiotic bacterial strains cultured from healthy donors.</title>
        <authorList>
            <person name="Lin H."/>
            <person name="Kohout C."/>
            <person name="Waligurski E."/>
            <person name="Pamer E.G."/>
        </authorList>
    </citation>
    <scope>NUCLEOTIDE SEQUENCE [LARGE SCALE GENOMIC DNA]</scope>
    <source>
        <strain evidence="5 6">DFI.3.7</strain>
    </source>
</reference>